<dbReference type="EMBL" id="LN891073">
    <property type="protein sequence ID" value="CUS09638.1"/>
    <property type="molecule type" value="Genomic_DNA"/>
</dbReference>
<dbReference type="Proteomes" id="UP001412239">
    <property type="component" value="Unassembled WGS sequence"/>
</dbReference>
<sequence>MGKWKASIQEVNQPSFKVNRPEQGVKKKEKYVLSALDQRDRAAKTNQKLNLRGEGSVAVPSAAVVDEWPTGFGATRGIFPSKAKHGQHSTRDGDAAESVCARKKERKGKYRGRGKGKSYPDLRWRKMEGFEVRVR</sequence>
<dbReference type="AlphaFoldDB" id="A0A292PSN0"/>
<feature type="compositionally biased region" description="Basic residues" evidence="1">
    <location>
        <begin position="101"/>
        <end position="116"/>
    </location>
</feature>
<proteinExistence type="predicted"/>
<organism evidence="2 3">
    <name type="scientific">Tuber aestivum</name>
    <name type="common">summer truffle</name>
    <dbReference type="NCBI Taxonomy" id="59557"/>
    <lineage>
        <taxon>Eukaryota</taxon>
        <taxon>Fungi</taxon>
        <taxon>Dikarya</taxon>
        <taxon>Ascomycota</taxon>
        <taxon>Pezizomycotina</taxon>
        <taxon>Pezizomycetes</taxon>
        <taxon>Pezizales</taxon>
        <taxon>Tuberaceae</taxon>
        <taxon>Tuber</taxon>
    </lineage>
</organism>
<gene>
    <name evidence="2" type="ORF">GSTUAT00006269001</name>
</gene>
<protein>
    <submittedName>
        <fullName evidence="2">Uncharacterized protein</fullName>
    </submittedName>
</protein>
<accession>A0A292PSN0</accession>
<evidence type="ECO:0000313" key="2">
    <source>
        <dbReference type="EMBL" id="CUS09638.1"/>
    </source>
</evidence>
<evidence type="ECO:0000256" key="1">
    <source>
        <dbReference type="SAM" id="MobiDB-lite"/>
    </source>
</evidence>
<keyword evidence="3" id="KW-1185">Reference proteome</keyword>
<evidence type="ECO:0000313" key="3">
    <source>
        <dbReference type="Proteomes" id="UP001412239"/>
    </source>
</evidence>
<feature type="region of interest" description="Disordered" evidence="1">
    <location>
        <begin position="79"/>
        <end position="118"/>
    </location>
</feature>
<reference evidence="2" key="1">
    <citation type="submission" date="2015-10" db="EMBL/GenBank/DDBJ databases">
        <authorList>
            <person name="Regsiter A."/>
            <person name="william w."/>
        </authorList>
    </citation>
    <scope>NUCLEOTIDE SEQUENCE</scope>
    <source>
        <strain evidence="2">Montdore</strain>
    </source>
</reference>
<name>A0A292PSN0_9PEZI</name>